<dbReference type="InterPro" id="IPR013766">
    <property type="entry name" value="Thioredoxin_domain"/>
</dbReference>
<dbReference type="CDD" id="cd02947">
    <property type="entry name" value="TRX_family"/>
    <property type="match status" value="1"/>
</dbReference>
<dbReference type="PROSITE" id="PS51352">
    <property type="entry name" value="THIOREDOXIN_2"/>
    <property type="match status" value="1"/>
</dbReference>
<dbReference type="InterPro" id="IPR036249">
    <property type="entry name" value="Thioredoxin-like_sf"/>
</dbReference>
<evidence type="ECO:0000313" key="5">
    <source>
        <dbReference type="EMBL" id="EGS23414.1"/>
    </source>
</evidence>
<accession>G0RYY6</accession>
<protein>
    <recommendedName>
        <fullName evidence="4">Thioredoxin domain-containing protein</fullName>
    </recommendedName>
</protein>
<evidence type="ECO:0000256" key="1">
    <source>
        <dbReference type="ARBA" id="ARBA00008987"/>
    </source>
</evidence>
<dbReference type="OrthoDB" id="2121326at2759"/>
<evidence type="ECO:0000259" key="4">
    <source>
        <dbReference type="PROSITE" id="PS51352"/>
    </source>
</evidence>
<feature type="region of interest" description="Disordered" evidence="3">
    <location>
        <begin position="179"/>
        <end position="211"/>
    </location>
</feature>
<dbReference type="GeneID" id="18254141"/>
<comment type="similarity">
    <text evidence="1">Belongs to the thioredoxin family.</text>
</comment>
<gene>
    <name evidence="5" type="ORF">CTHT_0001030</name>
</gene>
<dbReference type="HOGENOM" id="CLU_090389_1_0_1"/>
<name>G0RYY6_CHATD</name>
<dbReference type="OMA" id="FQTKGRT"/>
<dbReference type="EMBL" id="GL988032">
    <property type="protein sequence ID" value="EGS23414.1"/>
    <property type="molecule type" value="Genomic_DNA"/>
</dbReference>
<dbReference type="SUPFAM" id="SSF52833">
    <property type="entry name" value="Thioredoxin-like"/>
    <property type="match status" value="1"/>
</dbReference>
<feature type="domain" description="Thioredoxin" evidence="4">
    <location>
        <begin position="1"/>
        <end position="107"/>
    </location>
</feature>
<dbReference type="KEGG" id="cthr:CTHT_0001030"/>
<dbReference type="InterPro" id="IPR017937">
    <property type="entry name" value="Thioredoxin_CS"/>
</dbReference>
<dbReference type="Gene3D" id="3.40.30.10">
    <property type="entry name" value="Glutaredoxin"/>
    <property type="match status" value="1"/>
</dbReference>
<evidence type="ECO:0000256" key="3">
    <source>
        <dbReference type="SAM" id="MobiDB-lite"/>
    </source>
</evidence>
<evidence type="ECO:0000313" key="6">
    <source>
        <dbReference type="Proteomes" id="UP000008066"/>
    </source>
</evidence>
<dbReference type="Proteomes" id="UP000008066">
    <property type="component" value="Unassembled WGS sequence"/>
</dbReference>
<dbReference type="eggNOG" id="KOG0907">
    <property type="taxonomic scope" value="Eukaryota"/>
</dbReference>
<sequence length="211" mass="22781">MATYITSSHEFSRILTSHTVVIADFYADWCGPCQRISPIFDSLAKQHSKPSRLAFVKINVDTHQDIAQQYGVRAMPTFKIINKGGVVETIQGANPPELTAAVERAVRLAGAGKGAAFAGEGRRLGGSPIVPRSGGRGGGARSWDLMALLEVVLRFVGLYFWTLFSLDPYKAAENSPFNVNRKTNTQAGNTGATKRPAGRPAFKTLADLKSE</sequence>
<reference evidence="5 6" key="1">
    <citation type="journal article" date="2011" name="Cell">
        <title>Insight into structure and assembly of the nuclear pore complex by utilizing the genome of a eukaryotic thermophile.</title>
        <authorList>
            <person name="Amlacher S."/>
            <person name="Sarges P."/>
            <person name="Flemming D."/>
            <person name="van Noort V."/>
            <person name="Kunze R."/>
            <person name="Devos D.P."/>
            <person name="Arumugam M."/>
            <person name="Bork P."/>
            <person name="Hurt E."/>
        </authorList>
    </citation>
    <scope>NUCLEOTIDE SEQUENCE [LARGE SCALE GENOMIC DNA]</scope>
    <source>
        <strain evidence="6">DSM 1495 / CBS 144.50 / IMI 039719</strain>
    </source>
</reference>
<feature type="compositionally biased region" description="Polar residues" evidence="3">
    <location>
        <begin position="179"/>
        <end position="192"/>
    </location>
</feature>
<dbReference type="PRINTS" id="PR00421">
    <property type="entry name" value="THIOREDOXIN"/>
</dbReference>
<keyword evidence="6" id="KW-1185">Reference proteome</keyword>
<proteinExistence type="inferred from homology"/>
<evidence type="ECO:0000256" key="2">
    <source>
        <dbReference type="ARBA" id="ARBA00023157"/>
    </source>
</evidence>
<dbReference type="STRING" id="759272.G0RYY6"/>
<dbReference type="RefSeq" id="XP_006690656.1">
    <property type="nucleotide sequence ID" value="XM_006690593.1"/>
</dbReference>
<dbReference type="PANTHER" id="PTHR46115">
    <property type="entry name" value="THIOREDOXIN-LIKE PROTEIN 1"/>
    <property type="match status" value="1"/>
</dbReference>
<dbReference type="Pfam" id="PF00085">
    <property type="entry name" value="Thioredoxin"/>
    <property type="match status" value="1"/>
</dbReference>
<dbReference type="PROSITE" id="PS00194">
    <property type="entry name" value="THIOREDOXIN_1"/>
    <property type="match status" value="1"/>
</dbReference>
<keyword evidence="2" id="KW-1015">Disulfide bond</keyword>
<organism evidence="6">
    <name type="scientific">Chaetomium thermophilum (strain DSM 1495 / CBS 144.50 / IMI 039719)</name>
    <name type="common">Thermochaetoides thermophila</name>
    <dbReference type="NCBI Taxonomy" id="759272"/>
    <lineage>
        <taxon>Eukaryota</taxon>
        <taxon>Fungi</taxon>
        <taxon>Dikarya</taxon>
        <taxon>Ascomycota</taxon>
        <taxon>Pezizomycotina</taxon>
        <taxon>Sordariomycetes</taxon>
        <taxon>Sordariomycetidae</taxon>
        <taxon>Sordariales</taxon>
        <taxon>Chaetomiaceae</taxon>
        <taxon>Thermochaetoides</taxon>
    </lineage>
</organism>
<dbReference type="AlphaFoldDB" id="G0RYY6"/>